<evidence type="ECO:0000256" key="1">
    <source>
        <dbReference type="SAM" id="MobiDB-lite"/>
    </source>
</evidence>
<dbReference type="Proteomes" id="UP000290582">
    <property type="component" value="Chromosome PVVCY_09"/>
</dbReference>
<feature type="transmembrane region" description="Helical" evidence="2">
    <location>
        <begin position="38"/>
        <end position="56"/>
    </location>
</feature>
<dbReference type="InterPro" id="IPR029058">
    <property type="entry name" value="AB_hydrolase_fold"/>
</dbReference>
<dbReference type="InterPro" id="IPR006494">
    <property type="entry name" value="PST_A"/>
</dbReference>
<feature type="compositionally biased region" description="Acidic residues" evidence="1">
    <location>
        <begin position="275"/>
        <end position="286"/>
    </location>
</feature>
<feature type="compositionally biased region" description="Acidic residues" evidence="1">
    <location>
        <begin position="245"/>
        <end position="256"/>
    </location>
</feature>
<dbReference type="KEGG" id="pvv:PVVCY_0904660"/>
<dbReference type="EMBL" id="LR215065">
    <property type="protein sequence ID" value="VEV56655.1"/>
    <property type="molecule type" value="Genomic_DNA"/>
</dbReference>
<organism evidence="4 5">
    <name type="scientific">Plasmodium vinckei vinckei</name>
    <dbReference type="NCBI Taxonomy" id="54757"/>
    <lineage>
        <taxon>Eukaryota</taxon>
        <taxon>Sar</taxon>
        <taxon>Alveolata</taxon>
        <taxon>Apicomplexa</taxon>
        <taxon>Aconoidasida</taxon>
        <taxon>Haemosporida</taxon>
        <taxon>Plasmodiidae</taxon>
        <taxon>Plasmodium</taxon>
        <taxon>Plasmodium (Vinckeia)</taxon>
    </lineage>
</organism>
<sequence>MEEIELNNDELRSTRVRKLDGDPKVGWFRNKNGLLLKTYGWLVQNAIGIILLIHGFKSHARLTYMKINIKMPNGNEDLVVDNDNYYVYKDSWIEKFNQHGYSVYTLDLQGHGESQSLGNLRGDINCFDDLVGDVIQYMNQIYDEISNDNQTDYEIPNDNQTNDEISNDDQTDYEIPNDNQTNDEISNDDQTDDEISNDIQTDYEIPNDNQTNDEISNDDQTDDEISNDIQTDYEIPNDNQTNDEISNDDQTDDEISNDIQTDYEIPNDNQTNDEISNDDQTDDEIPNDNQTDYEIPNDNQTDYEIPNDNQTDDESHDIVTTKKKRLPMYIIGHSMGGNIALRILQLLGKEKENTINAENENDYKNLNIILDNYVDINGIGNYMEEYMINSVYDINNSNDFSIENMNNPDCIANFNDCDSENSCFSAPDTPNSIVSNKYEEHFNYLDKLNIKGCASLSGMMRLQAPLDGGNKSFKYLYLPLIEFLSRVAPHALISSEPGYKRSEYVTNICKYDKFRNKNGVKFKCISELIKATITVNRNINYLPKNIPLLFVHSIDDCVCNYKGSTMFYDKAKVNRKELYIVEDMNHSITTDPENEQILKIVMDWISDLERNDEEEIEGGMEGGIEDEIESEMEDEIESEMEDEIEDEIDDEKELHIVDDMSHDITKNQENEHFLKKIVGWIRNLIRNVEGGIEEEIEGEMEGGIEEEIEGEMEEEIEEEIEGEMEGGIEEEIEGEMEGEIEEEIEGEMEGEIEEEIEGEMEGEIEEEIEGEMEGEIEEEIEGEMEGGIEEEIECEMEGGIEEEIEGEMEGEIEGEMEGGIEEEIEGEMESGIEDKIEDEIKGEIKYEIDDEIENVG</sequence>
<dbReference type="GeneID" id="19961356"/>
<feature type="region of interest" description="Disordered" evidence="1">
    <location>
        <begin position="149"/>
        <end position="316"/>
    </location>
</feature>
<gene>
    <name evidence="4" type="ORF">PVVCY_0904660</name>
</gene>
<feature type="compositionally biased region" description="Polar residues" evidence="1">
    <location>
        <begin position="149"/>
        <end position="164"/>
    </location>
</feature>
<dbReference type="InterPro" id="IPR051044">
    <property type="entry name" value="MAG_DAG_Lipase"/>
</dbReference>
<evidence type="ECO:0000256" key="2">
    <source>
        <dbReference type="SAM" id="Phobius"/>
    </source>
</evidence>
<proteinExistence type="predicted"/>
<keyword evidence="2" id="KW-0472">Membrane</keyword>
<dbReference type="VEuPathDB" id="PlasmoDB:PVVCY_0904660"/>
<feature type="compositionally biased region" description="Acidic residues" evidence="1">
    <location>
        <begin position="185"/>
        <end position="196"/>
    </location>
</feature>
<feature type="domain" description="Serine aminopeptidase S33" evidence="3">
    <location>
        <begin position="88"/>
        <end position="144"/>
    </location>
</feature>
<dbReference type="Pfam" id="PF12146">
    <property type="entry name" value="Hydrolase_4"/>
    <property type="match status" value="2"/>
</dbReference>
<keyword evidence="2" id="KW-1133">Transmembrane helix</keyword>
<feature type="compositionally biased region" description="Polar residues" evidence="1">
    <location>
        <begin position="287"/>
        <end position="302"/>
    </location>
</feature>
<keyword evidence="2" id="KW-0812">Transmembrane</keyword>
<feature type="domain" description="Serine aminopeptidase S33" evidence="3">
    <location>
        <begin position="450"/>
        <end position="593"/>
    </location>
</feature>
<dbReference type="NCBIfam" id="TIGR01607">
    <property type="entry name" value="PST-A"/>
    <property type="match status" value="1"/>
</dbReference>
<feature type="region of interest" description="Disordered" evidence="1">
    <location>
        <begin position="734"/>
        <end position="774"/>
    </location>
</feature>
<dbReference type="Gene3D" id="3.40.50.1820">
    <property type="entry name" value="alpha/beta hydrolase"/>
    <property type="match status" value="2"/>
</dbReference>
<dbReference type="RefSeq" id="XP_037490481.1">
    <property type="nucleotide sequence ID" value="XM_037634381.1"/>
</dbReference>
<accession>A0A449BT98</accession>
<dbReference type="OrthoDB" id="2498029at2759"/>
<reference evidence="4 5" key="1">
    <citation type="submission" date="2019-01" db="EMBL/GenBank/DDBJ databases">
        <authorList>
            <person name="Ramaprasad A."/>
        </authorList>
    </citation>
    <scope>NUCLEOTIDE SEQUENCE [LARGE SCALE GENOMIC DNA]</scope>
</reference>
<dbReference type="SUPFAM" id="SSF53474">
    <property type="entry name" value="alpha/beta-Hydrolases"/>
    <property type="match status" value="1"/>
</dbReference>
<protein>
    <submittedName>
        <fullName evidence="4">Lysophospholipase, putative</fullName>
    </submittedName>
</protein>
<feature type="compositionally biased region" description="Acidic residues" evidence="1">
    <location>
        <begin position="215"/>
        <end position="226"/>
    </location>
</feature>
<dbReference type="PANTHER" id="PTHR11614">
    <property type="entry name" value="PHOSPHOLIPASE-RELATED"/>
    <property type="match status" value="1"/>
</dbReference>
<evidence type="ECO:0000313" key="5">
    <source>
        <dbReference type="Proteomes" id="UP000290582"/>
    </source>
</evidence>
<evidence type="ECO:0000313" key="4">
    <source>
        <dbReference type="EMBL" id="VEV56655.1"/>
    </source>
</evidence>
<name>A0A449BT98_PLAVN</name>
<dbReference type="InterPro" id="IPR022742">
    <property type="entry name" value="Hydrolase_4"/>
</dbReference>
<dbReference type="AlphaFoldDB" id="A0A449BT98"/>
<evidence type="ECO:0000259" key="3">
    <source>
        <dbReference type="Pfam" id="PF12146"/>
    </source>
</evidence>